<dbReference type="Proteomes" id="UP000017836">
    <property type="component" value="Unassembled WGS sequence"/>
</dbReference>
<name>W1PT71_AMBTC</name>
<evidence type="ECO:0000313" key="2">
    <source>
        <dbReference type="Proteomes" id="UP000017836"/>
    </source>
</evidence>
<dbReference type="HOGENOM" id="CLU_2187471_0_0_1"/>
<evidence type="ECO:0000313" key="1">
    <source>
        <dbReference type="EMBL" id="ERN13197.1"/>
    </source>
</evidence>
<sequence length="109" mass="12591">MAFTATKHVCDMLDYYSKKMRQEETMDIEHGKPWAIEHDKTETGKEMRKEGAMEMEKGGMNQEAEVIADELVAVSMTAPKFLKSKFRRLTGFTILDEKEDMHAIEDLET</sequence>
<reference evidence="2" key="1">
    <citation type="journal article" date="2013" name="Science">
        <title>The Amborella genome and the evolution of flowering plants.</title>
        <authorList>
            <consortium name="Amborella Genome Project"/>
        </authorList>
    </citation>
    <scope>NUCLEOTIDE SEQUENCE [LARGE SCALE GENOMIC DNA]</scope>
</reference>
<proteinExistence type="predicted"/>
<keyword evidence="2" id="KW-1185">Reference proteome</keyword>
<dbReference type="AlphaFoldDB" id="W1PT71"/>
<organism evidence="1 2">
    <name type="scientific">Amborella trichopoda</name>
    <dbReference type="NCBI Taxonomy" id="13333"/>
    <lineage>
        <taxon>Eukaryota</taxon>
        <taxon>Viridiplantae</taxon>
        <taxon>Streptophyta</taxon>
        <taxon>Embryophyta</taxon>
        <taxon>Tracheophyta</taxon>
        <taxon>Spermatophyta</taxon>
        <taxon>Magnoliopsida</taxon>
        <taxon>Amborellales</taxon>
        <taxon>Amborellaceae</taxon>
        <taxon>Amborella</taxon>
    </lineage>
</organism>
<accession>W1PT71</accession>
<dbReference type="EMBL" id="KI392591">
    <property type="protein sequence ID" value="ERN13197.1"/>
    <property type="molecule type" value="Genomic_DNA"/>
</dbReference>
<gene>
    <name evidence="1" type="ORF">AMTR_s00040p00219170</name>
</gene>
<dbReference type="Gramene" id="ERN13197">
    <property type="protein sequence ID" value="ERN13197"/>
    <property type="gene ID" value="AMTR_s00040p00219170"/>
</dbReference>
<protein>
    <submittedName>
        <fullName evidence="1">Uncharacterized protein</fullName>
    </submittedName>
</protein>